<dbReference type="InterPro" id="IPR001478">
    <property type="entry name" value="PDZ"/>
</dbReference>
<dbReference type="RefSeq" id="WP_173061156.1">
    <property type="nucleotide sequence ID" value="NZ_AP022853.1"/>
</dbReference>
<dbReference type="InterPro" id="IPR041489">
    <property type="entry name" value="PDZ_6"/>
</dbReference>
<reference evidence="18" key="1">
    <citation type="submission" date="2020-03" db="EMBL/GenBank/DDBJ databases">
        <title>Complete genome sequence of sulfur-oxidizing bacterium skT11.</title>
        <authorList>
            <person name="Kanda M."/>
            <person name="Kojima H."/>
            <person name="Fukui M."/>
        </authorList>
    </citation>
    <scope>NUCLEOTIDE SEQUENCE [LARGE SCALE GENOMIC DNA]</scope>
    <source>
        <strain evidence="18">skT11</strain>
    </source>
</reference>
<evidence type="ECO:0000256" key="15">
    <source>
        <dbReference type="PIRSR" id="PIRSR611782-2"/>
    </source>
</evidence>
<dbReference type="Proteomes" id="UP000502260">
    <property type="component" value="Chromosome"/>
</dbReference>
<sequence>MNRKNLINGIFAAVLVAAFVGAYMHFASRSISPVHAAMVARPAPERSAASAPVAYSVVDFAEIVERDGPAVVNISVSSRLRDEDLADAMPQLNPDDPLFEFFHRFGPKSPHNPHKGQIVRGQGSGFILSDDGVILTNAHVVDGAQEVTVKLTDRREFRAKVIGKDMPSDIAVLRIAATNLPTVRIGDPGVARVGEPVLAIGAPFGFENSASSGIISAKSRTLPEDNYVPFIQTDVAVNPGNSGGPLFNARGEVIGVNSQIYSETGGYEGLSFAIPIDVAIKVKDQLLRHGKVTRGRLGVMIQEVNQALAESFGLKHPRGALVSGVEKSSPAERAGIRIGDIIVRVGDKDIGDSSELPVLVAELKPGSPVSLGIIRKAEPVTLTITVGEMKPERVAGVQEDGAQKGRMGLAVRPLERGEQRQIGVSGGLLVEEVSGPAARAGIQVGDVVLSINGVPVSNAEQLRSVAEKSGRHVALLVLRDSSQLFIPLTLG</sequence>
<dbReference type="PRINTS" id="PR00834">
    <property type="entry name" value="PROTEASES2C"/>
</dbReference>
<feature type="binding site" evidence="15">
    <location>
        <position position="139"/>
    </location>
    <ligand>
        <name>substrate</name>
    </ligand>
</feature>
<accession>A0A6F8VBE0</accession>
<dbReference type="InterPro" id="IPR009003">
    <property type="entry name" value="Peptidase_S1_PA"/>
</dbReference>
<feature type="active site" description="Charge relay system" evidence="14">
    <location>
        <position position="139"/>
    </location>
</feature>
<dbReference type="InterPro" id="IPR011782">
    <property type="entry name" value="Pept_S1C_Do"/>
</dbReference>
<feature type="binding site" evidence="15">
    <location>
        <begin position="240"/>
        <end position="242"/>
    </location>
    <ligand>
        <name>substrate</name>
    </ligand>
</feature>
<dbReference type="Gene3D" id="2.30.42.10">
    <property type="match status" value="2"/>
</dbReference>
<evidence type="ECO:0000256" key="12">
    <source>
        <dbReference type="ARBA" id="ARBA00023016"/>
    </source>
</evidence>
<gene>
    <name evidence="17" type="ORF">SKTS_09550</name>
</gene>
<evidence type="ECO:0000313" key="18">
    <source>
        <dbReference type="Proteomes" id="UP000502260"/>
    </source>
</evidence>
<dbReference type="PROSITE" id="PS50106">
    <property type="entry name" value="PDZ"/>
    <property type="match status" value="2"/>
</dbReference>
<evidence type="ECO:0000256" key="10">
    <source>
        <dbReference type="ARBA" id="ARBA00022801"/>
    </source>
</evidence>
<comment type="similarity">
    <text evidence="3">Belongs to the peptidase S1C family.</text>
</comment>
<dbReference type="InterPro" id="IPR036034">
    <property type="entry name" value="PDZ_sf"/>
</dbReference>
<keyword evidence="6 17" id="KW-0645">Protease</keyword>
<evidence type="ECO:0000256" key="8">
    <source>
        <dbReference type="ARBA" id="ARBA00022737"/>
    </source>
</evidence>
<evidence type="ECO:0000256" key="9">
    <source>
        <dbReference type="ARBA" id="ARBA00022764"/>
    </source>
</evidence>
<keyword evidence="18" id="KW-1185">Reference proteome</keyword>
<evidence type="ECO:0000256" key="5">
    <source>
        <dbReference type="ARBA" id="ARBA00013958"/>
    </source>
</evidence>
<dbReference type="GO" id="GO:0006508">
    <property type="term" value="P:proteolysis"/>
    <property type="evidence" value="ECO:0007669"/>
    <property type="project" value="UniProtKB-KW"/>
</dbReference>
<dbReference type="EC" id="3.4.21.107" evidence="4"/>
<feature type="binding site" evidence="15">
    <location>
        <position position="169"/>
    </location>
    <ligand>
        <name>substrate</name>
    </ligand>
</feature>
<dbReference type="InterPro" id="IPR001940">
    <property type="entry name" value="Peptidase_S1C"/>
</dbReference>
<comment type="subcellular location">
    <subcellularLocation>
        <location evidence="2">Periplasm</location>
    </subcellularLocation>
</comment>
<evidence type="ECO:0000259" key="16">
    <source>
        <dbReference type="PROSITE" id="PS50106"/>
    </source>
</evidence>
<evidence type="ECO:0000256" key="11">
    <source>
        <dbReference type="ARBA" id="ARBA00022825"/>
    </source>
</evidence>
<dbReference type="PANTHER" id="PTHR22939:SF130">
    <property type="entry name" value="PERIPLASMIC SERINE ENDOPROTEASE DEGP-LIKE-RELATED"/>
    <property type="match status" value="1"/>
</dbReference>
<evidence type="ECO:0000256" key="13">
    <source>
        <dbReference type="ARBA" id="ARBA00032850"/>
    </source>
</evidence>
<evidence type="ECO:0000256" key="2">
    <source>
        <dbReference type="ARBA" id="ARBA00004418"/>
    </source>
</evidence>
<evidence type="ECO:0000313" key="17">
    <source>
        <dbReference type="EMBL" id="BCB26069.1"/>
    </source>
</evidence>
<dbReference type="Pfam" id="PF17820">
    <property type="entry name" value="PDZ_6"/>
    <property type="match status" value="1"/>
</dbReference>
<dbReference type="Pfam" id="PF13365">
    <property type="entry name" value="Trypsin_2"/>
    <property type="match status" value="1"/>
</dbReference>
<evidence type="ECO:0000256" key="6">
    <source>
        <dbReference type="ARBA" id="ARBA00022670"/>
    </source>
</evidence>
<dbReference type="AlphaFoldDB" id="A0A6F8VBE0"/>
<name>A0A6F8VBE0_9PROT</name>
<organism evidence="17 18">
    <name type="scientific">Sulfurimicrobium lacus</name>
    <dbReference type="NCBI Taxonomy" id="2715678"/>
    <lineage>
        <taxon>Bacteria</taxon>
        <taxon>Pseudomonadati</taxon>
        <taxon>Pseudomonadota</taxon>
        <taxon>Betaproteobacteria</taxon>
        <taxon>Nitrosomonadales</taxon>
        <taxon>Sulfuricellaceae</taxon>
        <taxon>Sulfurimicrobium</taxon>
    </lineage>
</organism>
<dbReference type="PANTHER" id="PTHR22939">
    <property type="entry name" value="SERINE PROTEASE FAMILY S1C HTRA-RELATED"/>
    <property type="match status" value="1"/>
</dbReference>
<keyword evidence="11" id="KW-0720">Serine protease</keyword>
<feature type="domain" description="PDZ" evidence="16">
    <location>
        <begin position="286"/>
        <end position="377"/>
    </location>
</feature>
<dbReference type="SUPFAM" id="SSF50494">
    <property type="entry name" value="Trypsin-like serine proteases"/>
    <property type="match status" value="1"/>
</dbReference>
<dbReference type="CDD" id="cd10839">
    <property type="entry name" value="cpPDZ1_DegP-like"/>
    <property type="match status" value="1"/>
</dbReference>
<dbReference type="EMBL" id="AP022853">
    <property type="protein sequence ID" value="BCB26069.1"/>
    <property type="molecule type" value="Genomic_DNA"/>
</dbReference>
<evidence type="ECO:0000256" key="4">
    <source>
        <dbReference type="ARBA" id="ARBA00013035"/>
    </source>
</evidence>
<dbReference type="KEGG" id="slac:SKTS_09550"/>
<protein>
    <recommendedName>
        <fullName evidence="5">Probable periplasmic serine endoprotease DegP-like</fullName>
        <ecNumber evidence="4">3.4.21.107</ecNumber>
    </recommendedName>
    <alternativeName>
        <fullName evidence="13">Protease Do</fullName>
    </alternativeName>
</protein>
<keyword evidence="8" id="KW-0677">Repeat</keyword>
<keyword evidence="7" id="KW-0732">Signal</keyword>
<dbReference type="NCBIfam" id="TIGR02037">
    <property type="entry name" value="degP_htrA_DO"/>
    <property type="match status" value="1"/>
</dbReference>
<dbReference type="SUPFAM" id="SSF50156">
    <property type="entry name" value="PDZ domain-like"/>
    <property type="match status" value="2"/>
</dbReference>
<dbReference type="SMART" id="SM00228">
    <property type="entry name" value="PDZ"/>
    <property type="match status" value="2"/>
</dbReference>
<dbReference type="Pfam" id="PF13180">
    <property type="entry name" value="PDZ_2"/>
    <property type="match status" value="1"/>
</dbReference>
<dbReference type="Gene3D" id="2.40.10.120">
    <property type="match status" value="1"/>
</dbReference>
<feature type="active site" description="Charge relay system" evidence="14">
    <location>
        <position position="169"/>
    </location>
</feature>
<keyword evidence="10" id="KW-0378">Hydrolase</keyword>
<dbReference type="GO" id="GO:0004252">
    <property type="term" value="F:serine-type endopeptidase activity"/>
    <property type="evidence" value="ECO:0007669"/>
    <property type="project" value="InterPro"/>
</dbReference>
<feature type="domain" description="PDZ" evidence="16">
    <location>
        <begin position="396"/>
        <end position="481"/>
    </location>
</feature>
<comment type="catalytic activity">
    <reaction evidence="1">
        <text>Acts on substrates that are at least partially unfolded. The cleavage site P1 residue is normally between a pair of hydrophobic residues, such as Val-|-Val.</text>
        <dbReference type="EC" id="3.4.21.107"/>
    </reaction>
</comment>
<proteinExistence type="inferred from homology"/>
<evidence type="ECO:0000256" key="3">
    <source>
        <dbReference type="ARBA" id="ARBA00010541"/>
    </source>
</evidence>
<keyword evidence="12" id="KW-0346">Stress response</keyword>
<dbReference type="GO" id="GO:0042597">
    <property type="term" value="C:periplasmic space"/>
    <property type="evidence" value="ECO:0007669"/>
    <property type="project" value="UniProtKB-SubCell"/>
</dbReference>
<evidence type="ECO:0000256" key="7">
    <source>
        <dbReference type="ARBA" id="ARBA00022729"/>
    </source>
</evidence>
<feature type="active site" description="Charge relay system" evidence="14">
    <location>
        <position position="242"/>
    </location>
</feature>
<evidence type="ECO:0000256" key="1">
    <source>
        <dbReference type="ARBA" id="ARBA00001772"/>
    </source>
</evidence>
<keyword evidence="9" id="KW-0574">Periplasm</keyword>
<evidence type="ECO:0000256" key="14">
    <source>
        <dbReference type="PIRSR" id="PIRSR611782-1"/>
    </source>
</evidence>